<evidence type="ECO:0000313" key="2">
    <source>
        <dbReference type="Proteomes" id="UP000887578"/>
    </source>
</evidence>
<feature type="coiled-coil region" evidence="1">
    <location>
        <begin position="19"/>
        <end position="60"/>
    </location>
</feature>
<keyword evidence="2" id="KW-1185">Reference proteome</keyword>
<name>A0A914QDG8_9BILA</name>
<evidence type="ECO:0000256" key="1">
    <source>
        <dbReference type="SAM" id="Coils"/>
    </source>
</evidence>
<dbReference type="Proteomes" id="UP000887578">
    <property type="component" value="Unplaced"/>
</dbReference>
<keyword evidence="1" id="KW-0175">Coiled coil</keyword>
<protein>
    <submittedName>
        <fullName evidence="3">Uncharacterized protein</fullName>
    </submittedName>
</protein>
<dbReference type="AlphaFoldDB" id="A0A914QDG8"/>
<sequence length="209" mass="24287">MLRANNKPVIRKPMRFQYKKDLRNHLGETVDQLRRAEQRLKEAEKKAKAIRELKNEVLAQRMFIRALGKQNLNIQQHYANELGRRIPKDVSKIDRFTQTAEAATIVECGVQTAFPQTTISTQTAVVAEQALEIMPIFSSSENVFQNPPFRRMNDEELGEALKRFPNEVQTKLHLDAMSFATQMLQGKKIPAQLWIMEQLIKHWQNYGKK</sequence>
<evidence type="ECO:0000313" key="3">
    <source>
        <dbReference type="WBParaSite" id="PDA_v2.g29339.t1"/>
    </source>
</evidence>
<accession>A0A914QDG8</accession>
<dbReference type="WBParaSite" id="PDA_v2.g29339.t1">
    <property type="protein sequence ID" value="PDA_v2.g29339.t1"/>
    <property type="gene ID" value="PDA_v2.g29339"/>
</dbReference>
<reference evidence="3" key="1">
    <citation type="submission" date="2022-11" db="UniProtKB">
        <authorList>
            <consortium name="WormBaseParasite"/>
        </authorList>
    </citation>
    <scope>IDENTIFICATION</scope>
</reference>
<proteinExistence type="predicted"/>
<organism evidence="2 3">
    <name type="scientific">Panagrolaimus davidi</name>
    <dbReference type="NCBI Taxonomy" id="227884"/>
    <lineage>
        <taxon>Eukaryota</taxon>
        <taxon>Metazoa</taxon>
        <taxon>Ecdysozoa</taxon>
        <taxon>Nematoda</taxon>
        <taxon>Chromadorea</taxon>
        <taxon>Rhabditida</taxon>
        <taxon>Tylenchina</taxon>
        <taxon>Panagrolaimomorpha</taxon>
        <taxon>Panagrolaimoidea</taxon>
        <taxon>Panagrolaimidae</taxon>
        <taxon>Panagrolaimus</taxon>
    </lineage>
</organism>